<evidence type="ECO:0000313" key="3">
    <source>
        <dbReference type="Proteomes" id="UP000766486"/>
    </source>
</evidence>
<evidence type="ECO:0000256" key="1">
    <source>
        <dbReference type="SAM" id="MobiDB-lite"/>
    </source>
</evidence>
<keyword evidence="3" id="KW-1185">Reference proteome</keyword>
<feature type="region of interest" description="Disordered" evidence="1">
    <location>
        <begin position="82"/>
        <end position="103"/>
    </location>
</feature>
<reference evidence="2 3" key="1">
    <citation type="submission" date="2019-06" db="EMBL/GenBank/DDBJ databases">
        <authorList>
            <person name="Broberg M."/>
        </authorList>
    </citation>
    <scope>NUCLEOTIDE SEQUENCE [LARGE SCALE GENOMIC DNA]</scope>
</reference>
<organism evidence="2 3">
    <name type="scientific">Bionectria ochroleuca</name>
    <name type="common">Gliocladium roseum</name>
    <dbReference type="NCBI Taxonomy" id="29856"/>
    <lineage>
        <taxon>Eukaryota</taxon>
        <taxon>Fungi</taxon>
        <taxon>Dikarya</taxon>
        <taxon>Ascomycota</taxon>
        <taxon>Pezizomycotina</taxon>
        <taxon>Sordariomycetes</taxon>
        <taxon>Hypocreomycetidae</taxon>
        <taxon>Hypocreales</taxon>
        <taxon>Bionectriaceae</taxon>
        <taxon>Clonostachys</taxon>
    </lineage>
</organism>
<proteinExistence type="predicted"/>
<name>A0ABY6ULS5_BIOOC</name>
<evidence type="ECO:0000313" key="2">
    <source>
        <dbReference type="EMBL" id="VUC31125.1"/>
    </source>
</evidence>
<feature type="compositionally biased region" description="Basic and acidic residues" evidence="1">
    <location>
        <begin position="164"/>
        <end position="173"/>
    </location>
</feature>
<gene>
    <name evidence="2" type="ORF">CLO192961_LOCUS300433</name>
</gene>
<accession>A0ABY6ULS5</accession>
<comment type="caution">
    <text evidence="2">The sequence shown here is derived from an EMBL/GenBank/DDBJ whole genome shotgun (WGS) entry which is preliminary data.</text>
</comment>
<dbReference type="Proteomes" id="UP000766486">
    <property type="component" value="Unassembled WGS sequence"/>
</dbReference>
<feature type="region of interest" description="Disordered" evidence="1">
    <location>
        <begin position="163"/>
        <end position="188"/>
    </location>
</feature>
<feature type="region of interest" description="Disordered" evidence="1">
    <location>
        <begin position="117"/>
        <end position="148"/>
    </location>
</feature>
<sequence>MSSTVTNMLALVAKIEDCRKIMEGQIAAMGVFLKMNAWALAAFDAAIREGVEHQSQLQRDIGFQVWPTDALNYKFPRPVHNVPRPVHKAPRPTQKVPRPAQEVSVPIQPTGSIIPAKRQHEQAPEGRQPLAPIDGNVKKKPGARVTQSSFSRNIRELYPAKGQSYERDQDTGKFKPRPQKNGTQVDEEARPVARTMGINETAPSGSAPWKDEQGFIHVGGQPIAPQAAVKSAPQERAFLRLKVSVNATYNSTDKHFSHMNESLGGEYRAVLHEYLAKSLSRHPEDETRMKQYCDYTGVEMTWAEVSLQFTLEGIHPFAVAANGQATYHIPPNVGTCTYALNMGKNQWPVIVLALMGEASRLYQDRATMNFDIFKKRWTWVYRALTNVMLTSAFKLRVSHDDMLSQVNTWSAEKKKEFLEALRTGTYLPIVHDQIMTMTREELFSYRTSSWSKEKSVNWAKVYRKLQLTAAKHGGLSESEFEISR</sequence>
<evidence type="ECO:0008006" key="4">
    <source>
        <dbReference type="Google" id="ProtNLM"/>
    </source>
</evidence>
<protein>
    <recommendedName>
        <fullName evidence="4">Helitron helicase-like domain-containing protein</fullName>
    </recommendedName>
</protein>
<dbReference type="EMBL" id="CABFNS010000830">
    <property type="protein sequence ID" value="VUC31125.1"/>
    <property type="molecule type" value="Genomic_DNA"/>
</dbReference>